<organism evidence="1 2">
    <name type="scientific">Ephemerocybe angulata</name>
    <dbReference type="NCBI Taxonomy" id="980116"/>
    <lineage>
        <taxon>Eukaryota</taxon>
        <taxon>Fungi</taxon>
        <taxon>Dikarya</taxon>
        <taxon>Basidiomycota</taxon>
        <taxon>Agaricomycotina</taxon>
        <taxon>Agaricomycetes</taxon>
        <taxon>Agaricomycetidae</taxon>
        <taxon>Agaricales</taxon>
        <taxon>Agaricineae</taxon>
        <taxon>Psathyrellaceae</taxon>
        <taxon>Ephemerocybe</taxon>
    </lineage>
</organism>
<accession>A0A8H6IIT7</accession>
<dbReference type="EMBL" id="JACGCI010000002">
    <property type="protein sequence ID" value="KAF6765684.1"/>
    <property type="molecule type" value="Genomic_DNA"/>
</dbReference>
<dbReference type="Proteomes" id="UP000521943">
    <property type="component" value="Unassembled WGS sequence"/>
</dbReference>
<sequence>MAARTNNNMAGVNGYGIKAYPPSDVLREALHQYSKERLSTSERLARLKAEFNLEIKERKLYSLNKEFDVPSVRKPPPDDIATQLVLDKVAEDIAQSNGTGTILTMLANEGFLLPRDFVRNVLAQYAPEGLARRFPGANRIQRSSLSCLGPNHQYHGDGHEKMNAQALRMGGVALNIYGIKDQWSSFLLSLVVVPNDRDVDTVGHVYLDTIQKRMSASLVGFLSSRALILTRHVPITMVIDKGTEIGYMFAYQTGMRSAYAPTLDSTHYPPFLQLKSVHNTPIEGLWHWFLKTFGVNLKVVVVSGYENGNYNPNNPVHPKLFYWLWPQIMQIVLDRFVEYWNNHKIRKQSKKPNMSGSTPRHAFTVPALPAFDCGIEVDQPVIDALRNEIKKSREEVMMWPGVDAEFSRRAEHAYSMIGRPELTALKGWEIFSAMLHHIPAEPRMM</sequence>
<evidence type="ECO:0000313" key="2">
    <source>
        <dbReference type="Proteomes" id="UP000521943"/>
    </source>
</evidence>
<dbReference type="PANTHER" id="PTHR46177">
    <property type="entry name" value="INTEGRASE CATALYTIC DOMAIN-CONTAINING PROTEIN"/>
    <property type="match status" value="1"/>
</dbReference>
<gene>
    <name evidence="1" type="ORF">DFP72DRAFT_985787</name>
</gene>
<reference evidence="1 2" key="1">
    <citation type="submission" date="2020-07" db="EMBL/GenBank/DDBJ databases">
        <title>Comparative genomics of pyrophilous fungi reveals a link between fire events and developmental genes.</title>
        <authorList>
            <consortium name="DOE Joint Genome Institute"/>
            <person name="Steindorff A.S."/>
            <person name="Carver A."/>
            <person name="Calhoun S."/>
            <person name="Stillman K."/>
            <person name="Liu H."/>
            <person name="Lipzen A."/>
            <person name="Pangilinan J."/>
            <person name="Labutti K."/>
            <person name="Bruns T.D."/>
            <person name="Grigoriev I.V."/>
        </authorList>
    </citation>
    <scope>NUCLEOTIDE SEQUENCE [LARGE SCALE GENOMIC DNA]</scope>
    <source>
        <strain evidence="1 2">CBS 144469</strain>
    </source>
</reference>
<protein>
    <submittedName>
        <fullName evidence="1">Uncharacterized protein</fullName>
    </submittedName>
</protein>
<dbReference type="OrthoDB" id="6017046at2759"/>
<dbReference type="AlphaFoldDB" id="A0A8H6IIT7"/>
<evidence type="ECO:0000313" key="1">
    <source>
        <dbReference type="EMBL" id="KAF6765684.1"/>
    </source>
</evidence>
<comment type="caution">
    <text evidence="1">The sequence shown here is derived from an EMBL/GenBank/DDBJ whole genome shotgun (WGS) entry which is preliminary data.</text>
</comment>
<dbReference type="PANTHER" id="PTHR46177:SF1">
    <property type="entry name" value="INTEGRASE CATALYTIC DOMAIN-CONTAINING PROTEIN"/>
    <property type="match status" value="1"/>
</dbReference>
<proteinExistence type="predicted"/>
<name>A0A8H6IIT7_9AGAR</name>
<keyword evidence="2" id="KW-1185">Reference proteome</keyword>